<proteinExistence type="predicted"/>
<protein>
    <recommendedName>
        <fullName evidence="3">Lipoprotein</fullName>
    </recommendedName>
</protein>
<gene>
    <name evidence="1" type="ORF">FAA86_04415</name>
</gene>
<dbReference type="Proteomes" id="UP000307378">
    <property type="component" value="Unassembled WGS sequence"/>
</dbReference>
<name>A0A4S8QC55_9HYPH</name>
<organism evidence="1 2">
    <name type="scientific">Rhizobium rosettiformans W3</name>
    <dbReference type="NCBI Taxonomy" id="538378"/>
    <lineage>
        <taxon>Bacteria</taxon>
        <taxon>Pseudomonadati</taxon>
        <taxon>Pseudomonadota</taxon>
        <taxon>Alphaproteobacteria</taxon>
        <taxon>Hyphomicrobiales</taxon>
        <taxon>Rhizobiaceae</taxon>
        <taxon>Rhizobium/Agrobacterium group</taxon>
        <taxon>Rhizobium</taxon>
    </lineage>
</organism>
<comment type="caution">
    <text evidence="1">The sequence shown here is derived from an EMBL/GenBank/DDBJ whole genome shotgun (WGS) entry which is preliminary data.</text>
</comment>
<reference evidence="1 2" key="1">
    <citation type="submission" date="2019-04" db="EMBL/GenBank/DDBJ databases">
        <title>genome sequence of strain W3.</title>
        <authorList>
            <person name="Gao J."/>
            <person name="Sun J."/>
        </authorList>
    </citation>
    <scope>NUCLEOTIDE SEQUENCE [LARGE SCALE GENOMIC DNA]</scope>
    <source>
        <strain evidence="1 2">W3</strain>
    </source>
</reference>
<sequence>MNIKIVSAICLGAVLSSCASKPSEIEAAYVSPTLYESLSCDRLREEATAVSARAIAASGVQQKKADNDAVAVGVGLVIFWPALFFAKGDGASAAEVARLKGEMKAIEMASLKNNCGIRFEDPTAKPAPKKG</sequence>
<dbReference type="RefSeq" id="WP_136538544.1">
    <property type="nucleotide sequence ID" value="NZ_STGU01000002.1"/>
</dbReference>
<accession>A0A4S8QC55</accession>
<dbReference type="EMBL" id="STGU01000002">
    <property type="protein sequence ID" value="THV38054.1"/>
    <property type="molecule type" value="Genomic_DNA"/>
</dbReference>
<evidence type="ECO:0000313" key="1">
    <source>
        <dbReference type="EMBL" id="THV38054.1"/>
    </source>
</evidence>
<dbReference type="PROSITE" id="PS51257">
    <property type="entry name" value="PROKAR_LIPOPROTEIN"/>
    <property type="match status" value="1"/>
</dbReference>
<dbReference type="AlphaFoldDB" id="A0A4S8QC55"/>
<evidence type="ECO:0000313" key="2">
    <source>
        <dbReference type="Proteomes" id="UP000307378"/>
    </source>
</evidence>
<evidence type="ECO:0008006" key="3">
    <source>
        <dbReference type="Google" id="ProtNLM"/>
    </source>
</evidence>